<organism evidence="6 7">
    <name type="scientific">Cuscuta epithymum</name>
    <dbReference type="NCBI Taxonomy" id="186058"/>
    <lineage>
        <taxon>Eukaryota</taxon>
        <taxon>Viridiplantae</taxon>
        <taxon>Streptophyta</taxon>
        <taxon>Embryophyta</taxon>
        <taxon>Tracheophyta</taxon>
        <taxon>Spermatophyta</taxon>
        <taxon>Magnoliopsida</taxon>
        <taxon>eudicotyledons</taxon>
        <taxon>Gunneridae</taxon>
        <taxon>Pentapetalae</taxon>
        <taxon>asterids</taxon>
        <taxon>lamiids</taxon>
        <taxon>Solanales</taxon>
        <taxon>Convolvulaceae</taxon>
        <taxon>Cuscuteae</taxon>
        <taxon>Cuscuta</taxon>
        <taxon>Cuscuta subgen. Cuscuta</taxon>
    </lineage>
</organism>
<keyword evidence="3" id="KW-0520">NAD</keyword>
<dbReference type="PANTHER" id="PTHR43521:SF7">
    <property type="entry name" value="DELTA-1-PYRROLINE-5-CARBOXYLATE DEHYDROGENASE 12A1, MITOCHONDRIAL"/>
    <property type="match status" value="1"/>
</dbReference>
<reference evidence="6" key="1">
    <citation type="submission" date="2022-07" db="EMBL/GenBank/DDBJ databases">
        <authorList>
            <person name="Macas J."/>
            <person name="Novak P."/>
            <person name="Neumann P."/>
        </authorList>
    </citation>
    <scope>NUCLEOTIDE SEQUENCE</scope>
</reference>
<dbReference type="EMBL" id="CAMAPF010000108">
    <property type="protein sequence ID" value="CAH9100542.1"/>
    <property type="molecule type" value="Genomic_DNA"/>
</dbReference>
<feature type="compositionally biased region" description="Polar residues" evidence="5">
    <location>
        <begin position="127"/>
        <end position="154"/>
    </location>
</feature>
<proteinExistence type="inferred from homology"/>
<gene>
    <name evidence="6" type="ORF">CEPIT_LOCUS15328</name>
</gene>
<keyword evidence="4" id="KW-0175">Coiled coil</keyword>
<keyword evidence="2" id="KW-0560">Oxidoreductase</keyword>
<evidence type="ECO:0000313" key="6">
    <source>
        <dbReference type="EMBL" id="CAH9100542.1"/>
    </source>
</evidence>
<accession>A0AAV0DK99</accession>
<evidence type="ECO:0000313" key="7">
    <source>
        <dbReference type="Proteomes" id="UP001152523"/>
    </source>
</evidence>
<dbReference type="InterPro" id="IPR044638">
    <property type="entry name" value="ALDH7A1-like"/>
</dbReference>
<feature type="compositionally biased region" description="Basic residues" evidence="5">
    <location>
        <begin position="89"/>
        <end position="98"/>
    </location>
</feature>
<dbReference type="GO" id="GO:0005739">
    <property type="term" value="C:mitochondrion"/>
    <property type="evidence" value="ECO:0007669"/>
    <property type="project" value="TreeGrafter"/>
</dbReference>
<comment type="caution">
    <text evidence="6">The sequence shown here is derived from an EMBL/GenBank/DDBJ whole genome shotgun (WGS) entry which is preliminary data.</text>
</comment>
<dbReference type="PANTHER" id="PTHR43521">
    <property type="entry name" value="ALPHA-AMINOADIPIC SEMIALDEHYDE DEHYDROGENASE"/>
    <property type="match status" value="1"/>
</dbReference>
<comment type="similarity">
    <text evidence="1">Belongs to the aldehyde dehydrogenase family.</text>
</comment>
<evidence type="ECO:0000256" key="2">
    <source>
        <dbReference type="ARBA" id="ARBA00023002"/>
    </source>
</evidence>
<dbReference type="Proteomes" id="UP001152523">
    <property type="component" value="Unassembled WGS sequence"/>
</dbReference>
<name>A0AAV0DK99_9ASTE</name>
<dbReference type="GO" id="GO:0004029">
    <property type="term" value="F:aldehyde dehydrogenase (NAD+) activity"/>
    <property type="evidence" value="ECO:0007669"/>
    <property type="project" value="InterPro"/>
</dbReference>
<evidence type="ECO:0000256" key="4">
    <source>
        <dbReference type="SAM" id="Coils"/>
    </source>
</evidence>
<feature type="region of interest" description="Disordered" evidence="5">
    <location>
        <begin position="34"/>
        <end position="188"/>
    </location>
</feature>
<feature type="coiled-coil region" evidence="4">
    <location>
        <begin position="5"/>
        <end position="32"/>
    </location>
</feature>
<evidence type="ECO:0000256" key="1">
    <source>
        <dbReference type="ARBA" id="ARBA00009986"/>
    </source>
</evidence>
<evidence type="ECO:0000256" key="5">
    <source>
        <dbReference type="SAM" id="MobiDB-lite"/>
    </source>
</evidence>
<evidence type="ECO:0000256" key="3">
    <source>
        <dbReference type="ARBA" id="ARBA00023027"/>
    </source>
</evidence>
<protein>
    <submittedName>
        <fullName evidence="6">Uncharacterized protein</fullName>
    </submittedName>
</protein>
<dbReference type="AlphaFoldDB" id="A0AAV0DK99"/>
<feature type="compositionally biased region" description="Basic and acidic residues" evidence="5">
    <location>
        <begin position="155"/>
        <end position="168"/>
    </location>
</feature>
<dbReference type="GO" id="GO:0003842">
    <property type="term" value="F:L-glutamate gamma-semialdehyde dehydrogenase activity"/>
    <property type="evidence" value="ECO:0007669"/>
    <property type="project" value="TreeGrafter"/>
</dbReference>
<dbReference type="GO" id="GO:0010133">
    <property type="term" value="P:L-proline catabolic process to L-glutamate"/>
    <property type="evidence" value="ECO:0007669"/>
    <property type="project" value="TreeGrafter"/>
</dbReference>
<sequence length="620" mass="69630">MVWTRGTMEARVEELEKNRQETKELLAAILARLDARDKHRSRSRSHASSTSHPSYHHRRTQPSTKLEATEDRSMNNRHHPLSSKEPQKKSRTSSHRSQSRTESSPSQTHSAAINSRSRKASSPFVPPNSQENSSGTMVATRTEDPNWQSLSESPESQHELKTQKKPSVEDSQSYGNEERKENLSVNSGPVAGAITSFPTFIKPSRYELLSSELETKMMWSIERGSQIDKYLQVKINQIGKSIPISRGIHSPATGDSLVKPLKTSTIFDLGKEVFLVADVIAGLHKIDGFRFDDVDQSKRFILEHSHDLARNVNRFPIVHTGLINVVKHQKYLAVTNKNGNGLLHFIIVANGAIQEITVKEGSEAARRMGIHSIMTDVLDAAEIQGMELQPIVESMRKYPKIGLLNPCKSSERYLRLGDNSAKTDPSISITALPDVVDIIAGVLKKTTLESYQQALGEAVAPNILENFHGDPVHFMTRSFGVPGHHLGQKNQDSHWTYDPLAIVTSFNAAVEFSDFQLMGALYNGNKTSLKKNSRVCTTMEQMLIRVHDWGIQLDIELFSVKLQSKDRVKSEANAMLRLDRSISSRGREVWERMIPPSTKYWEGRGTRRKLNTRLGSYLPT</sequence>
<keyword evidence="7" id="KW-1185">Reference proteome</keyword>